<dbReference type="OrthoDB" id="5419821at2759"/>
<feature type="region of interest" description="Disordered" evidence="1">
    <location>
        <begin position="428"/>
        <end position="497"/>
    </location>
</feature>
<feature type="compositionally biased region" description="Basic and acidic residues" evidence="1">
    <location>
        <begin position="16"/>
        <end position="25"/>
    </location>
</feature>
<proteinExistence type="predicted"/>
<protein>
    <recommendedName>
        <fullName evidence="2">GmrSD restriction endonucleases N-terminal domain-containing protein</fullName>
    </recommendedName>
</protein>
<gene>
    <name evidence="3" type="ORF">FRX48_02236</name>
</gene>
<dbReference type="EMBL" id="VXIT01000003">
    <property type="protein sequence ID" value="KAA6413874.1"/>
    <property type="molecule type" value="Genomic_DNA"/>
</dbReference>
<feature type="compositionally biased region" description="Low complexity" evidence="1">
    <location>
        <begin position="553"/>
        <end position="563"/>
    </location>
</feature>
<evidence type="ECO:0000313" key="4">
    <source>
        <dbReference type="Proteomes" id="UP000324767"/>
    </source>
</evidence>
<sequence>MRHENSTMPRALRQSFNREVERERAPQVQSRQAPDEVEQPLVDNMDEDESEGYGEEGDDDEEEEKGAFLMKPTLTTQTAVNRPLDQLNELLKGPYLDLAPQYQRDVVWPIARMSKLIDSLMENFYIPPVIFNTKRIVDRNGVERYKRTCVDGKQRLTSIKKFMGGNIPCHDRKGNSWYFCVETDAEGRPLERPAKRKVLPKSVKDHFAKKSLLCCEYMDLSETQEREIFQRVQLGIPLTKAEAFRATMGVWQNFAELYEHDFPKVVNLVNNKRASGFRNILICFSQIYECHDPTAMDGVPRLQHTIPSLERFSRNQDSLNTKTKSHLRDVFTLFNELVEEDATTFGDRGYTRVKTFAPIELVAVAVLLSQHKKRPKGMLQGDIATLRDHLRSRHEDLRMNGNCWASAWEYIDNVERYRGAVDASTIQKKGGKTKHRATRNSGAIVTGPTLDPRPSAVNPRKNVAASVVQARDERPRMRQASPTNPSLPIQTSGTGQNENTTLVQFEGPRSTLVSRPPVAREIRDLEEPPLKIENDIAEREAVRSHAQQGPFRAVSASSSSADSMTGNARAPTAVMTAIPVAGKRRADLDLGSSTSAAQSLAAKKARLMGTLKQ</sequence>
<feature type="compositionally biased region" description="Basic residues" evidence="1">
    <location>
        <begin position="429"/>
        <end position="438"/>
    </location>
</feature>
<comment type="caution">
    <text evidence="3">The sequence shown here is derived from an EMBL/GenBank/DDBJ whole genome shotgun (WGS) entry which is preliminary data.</text>
</comment>
<name>A0A5M8PXQ1_9LECA</name>
<dbReference type="AlphaFoldDB" id="A0A5M8PXQ1"/>
<accession>A0A5M8PXQ1</accession>
<feature type="region of interest" description="Disordered" evidence="1">
    <location>
        <begin position="543"/>
        <end position="613"/>
    </location>
</feature>
<feature type="compositionally biased region" description="Acidic residues" evidence="1">
    <location>
        <begin position="44"/>
        <end position="64"/>
    </location>
</feature>
<feature type="compositionally biased region" description="Polar residues" evidence="1">
    <location>
        <begin position="480"/>
        <end position="497"/>
    </location>
</feature>
<dbReference type="PANTHER" id="PTHR39639:SF1">
    <property type="entry name" value="DUF262 DOMAIN-CONTAINING PROTEIN"/>
    <property type="match status" value="1"/>
</dbReference>
<organism evidence="3 4">
    <name type="scientific">Lasallia pustulata</name>
    <dbReference type="NCBI Taxonomy" id="136370"/>
    <lineage>
        <taxon>Eukaryota</taxon>
        <taxon>Fungi</taxon>
        <taxon>Dikarya</taxon>
        <taxon>Ascomycota</taxon>
        <taxon>Pezizomycotina</taxon>
        <taxon>Lecanoromycetes</taxon>
        <taxon>OSLEUM clade</taxon>
        <taxon>Umbilicariomycetidae</taxon>
        <taxon>Umbilicariales</taxon>
        <taxon>Umbilicariaceae</taxon>
        <taxon>Lasallia</taxon>
    </lineage>
</organism>
<reference evidence="3 4" key="1">
    <citation type="submission" date="2019-09" db="EMBL/GenBank/DDBJ databases">
        <title>The hologenome of the rock-dwelling lichen Lasallia pustulata.</title>
        <authorList>
            <person name="Greshake Tzovaras B."/>
            <person name="Segers F."/>
            <person name="Bicker A."/>
            <person name="Dal Grande F."/>
            <person name="Otte J."/>
            <person name="Hankeln T."/>
            <person name="Schmitt I."/>
            <person name="Ebersberger I."/>
        </authorList>
    </citation>
    <scope>NUCLEOTIDE SEQUENCE [LARGE SCALE GENOMIC DNA]</scope>
    <source>
        <strain evidence="3">A1-1</strain>
    </source>
</reference>
<dbReference type="Proteomes" id="UP000324767">
    <property type="component" value="Unassembled WGS sequence"/>
</dbReference>
<dbReference type="Pfam" id="PF03235">
    <property type="entry name" value="GmrSD_N"/>
    <property type="match status" value="1"/>
</dbReference>
<feature type="region of interest" description="Disordered" evidence="1">
    <location>
        <begin position="1"/>
        <end position="64"/>
    </location>
</feature>
<dbReference type="PANTHER" id="PTHR39639">
    <property type="entry name" value="CHROMOSOME 16, WHOLE GENOME SHOTGUN SEQUENCE"/>
    <property type="match status" value="1"/>
</dbReference>
<feature type="domain" description="GmrSD restriction endonucleases N-terminal" evidence="2">
    <location>
        <begin position="88"/>
        <end position="246"/>
    </location>
</feature>
<evidence type="ECO:0000313" key="3">
    <source>
        <dbReference type="EMBL" id="KAA6413874.1"/>
    </source>
</evidence>
<dbReference type="InterPro" id="IPR004919">
    <property type="entry name" value="GmrSD_N"/>
</dbReference>
<evidence type="ECO:0000256" key="1">
    <source>
        <dbReference type="SAM" id="MobiDB-lite"/>
    </source>
</evidence>
<evidence type="ECO:0000259" key="2">
    <source>
        <dbReference type="Pfam" id="PF03235"/>
    </source>
</evidence>